<feature type="transmembrane region" description="Helical" evidence="1">
    <location>
        <begin position="229"/>
        <end position="253"/>
    </location>
</feature>
<dbReference type="InterPro" id="IPR008526">
    <property type="entry name" value="YedI"/>
</dbReference>
<dbReference type="EMBL" id="JACICF010000002">
    <property type="protein sequence ID" value="MBB3764952.1"/>
    <property type="molecule type" value="Genomic_DNA"/>
</dbReference>
<dbReference type="Pfam" id="PF05661">
    <property type="entry name" value="DUF808"/>
    <property type="match status" value="1"/>
</dbReference>
<keyword evidence="1" id="KW-0472">Membrane</keyword>
<evidence type="ECO:0000313" key="2">
    <source>
        <dbReference type="EMBL" id="MBB3764952.1"/>
    </source>
</evidence>
<sequence>MPSGLLALLDDVALIAKTASASVDDVAAAAGKAGSKTAGVIIDDAAVTPRYMVGLDPSRELPIIGKITLGSLKNKLIFLLPAALLMAQFAPWLIVPVLMLGGAYLSFEGTEKIIEAVTGDHHGEATLAEADTPEELEQRQVAGAIRTDFILSAEIMAITLNELTEGGGLDSIWMRAGALAIVAVAVTLVVYGSVALIVKLDDIGLHLAKRENGAARKIGRAMIAFVPKLLKFLSVVGTAAMLWVGGSILLHGFHELHIFDFLYQWQHDAALALGGDNGMLVWAVETLGAALVGLLFGFIIVQIVTWLFGHHPLHGGGEPVRKA</sequence>
<gene>
    <name evidence="2" type="ORF">FHS50_002014</name>
</gene>
<comment type="caution">
    <text evidence="2">The sequence shown here is derived from an EMBL/GenBank/DDBJ whole genome shotgun (WGS) entry which is preliminary data.</text>
</comment>
<protein>
    <recommendedName>
        <fullName evidence="4">ABC transporter</fullName>
    </recommendedName>
</protein>
<feature type="transmembrane region" description="Helical" evidence="1">
    <location>
        <begin position="76"/>
        <end position="99"/>
    </location>
</feature>
<dbReference type="PANTHER" id="PTHR30503:SF3">
    <property type="entry name" value="INNER MEMBRANE PROTEIN YEDI"/>
    <property type="match status" value="1"/>
</dbReference>
<reference evidence="2 3" key="1">
    <citation type="submission" date="2020-08" db="EMBL/GenBank/DDBJ databases">
        <title>Genomic Encyclopedia of Type Strains, Phase IV (KMG-IV): sequencing the most valuable type-strain genomes for metagenomic binning, comparative biology and taxonomic classification.</title>
        <authorList>
            <person name="Goeker M."/>
        </authorList>
    </citation>
    <scope>NUCLEOTIDE SEQUENCE [LARGE SCALE GENOMIC DNA]</scope>
    <source>
        <strain evidence="2 3">DSM 24194</strain>
    </source>
</reference>
<keyword evidence="3" id="KW-1185">Reference proteome</keyword>
<accession>A0A839Z5Q9</accession>
<feature type="transmembrane region" description="Helical" evidence="1">
    <location>
        <begin position="287"/>
        <end position="308"/>
    </location>
</feature>
<feature type="transmembrane region" description="Helical" evidence="1">
    <location>
        <begin position="172"/>
        <end position="198"/>
    </location>
</feature>
<name>A0A839Z5Q9_9SPHN</name>
<keyword evidence="1" id="KW-0812">Transmembrane</keyword>
<keyword evidence="1" id="KW-1133">Transmembrane helix</keyword>
<dbReference type="RefSeq" id="WP_183934302.1">
    <property type="nucleotide sequence ID" value="NZ_JACICF010000002.1"/>
</dbReference>
<proteinExistence type="predicted"/>
<dbReference type="PIRSF" id="PIRSF016660">
    <property type="entry name" value="YedI"/>
    <property type="match status" value="1"/>
</dbReference>
<dbReference type="Proteomes" id="UP000578569">
    <property type="component" value="Unassembled WGS sequence"/>
</dbReference>
<dbReference type="GO" id="GO:0005886">
    <property type="term" value="C:plasma membrane"/>
    <property type="evidence" value="ECO:0007669"/>
    <property type="project" value="TreeGrafter"/>
</dbReference>
<evidence type="ECO:0000256" key="1">
    <source>
        <dbReference type="SAM" id="Phobius"/>
    </source>
</evidence>
<organism evidence="2 3">
    <name type="scientific">Sphingomicrobium lutaoense</name>
    <dbReference type="NCBI Taxonomy" id="515949"/>
    <lineage>
        <taxon>Bacteria</taxon>
        <taxon>Pseudomonadati</taxon>
        <taxon>Pseudomonadota</taxon>
        <taxon>Alphaproteobacteria</taxon>
        <taxon>Sphingomonadales</taxon>
        <taxon>Sphingomonadaceae</taxon>
        <taxon>Sphingomicrobium</taxon>
    </lineage>
</organism>
<dbReference type="PANTHER" id="PTHR30503">
    <property type="entry name" value="INNER MEMBRANE PROTEIN YEDI"/>
    <property type="match status" value="1"/>
</dbReference>
<dbReference type="AlphaFoldDB" id="A0A839Z5Q9"/>
<evidence type="ECO:0008006" key="4">
    <source>
        <dbReference type="Google" id="ProtNLM"/>
    </source>
</evidence>
<evidence type="ECO:0000313" key="3">
    <source>
        <dbReference type="Proteomes" id="UP000578569"/>
    </source>
</evidence>